<evidence type="ECO:0000313" key="3">
    <source>
        <dbReference type="Proteomes" id="UP000075714"/>
    </source>
</evidence>
<accession>A0A150GFW1</accession>
<comment type="caution">
    <text evidence="2">The sequence shown here is derived from an EMBL/GenBank/DDBJ whole genome shotgun (WGS) entry which is preliminary data.</text>
</comment>
<evidence type="ECO:0000313" key="2">
    <source>
        <dbReference type="EMBL" id="KXZ48737.1"/>
    </source>
</evidence>
<feature type="compositionally biased region" description="Gly residues" evidence="1">
    <location>
        <begin position="224"/>
        <end position="238"/>
    </location>
</feature>
<reference evidence="3" key="1">
    <citation type="journal article" date="2016" name="Nat. Commun.">
        <title>The Gonium pectorale genome demonstrates co-option of cell cycle regulation during the evolution of multicellularity.</title>
        <authorList>
            <person name="Hanschen E.R."/>
            <person name="Marriage T.N."/>
            <person name="Ferris P.J."/>
            <person name="Hamaji T."/>
            <person name="Toyoda A."/>
            <person name="Fujiyama A."/>
            <person name="Neme R."/>
            <person name="Noguchi H."/>
            <person name="Minakuchi Y."/>
            <person name="Suzuki M."/>
            <person name="Kawai-Toyooka H."/>
            <person name="Smith D.R."/>
            <person name="Sparks H."/>
            <person name="Anderson J."/>
            <person name="Bakaric R."/>
            <person name="Luria V."/>
            <person name="Karger A."/>
            <person name="Kirschner M.W."/>
            <person name="Durand P.M."/>
            <person name="Michod R.E."/>
            <person name="Nozaki H."/>
            <person name="Olson B.J."/>
        </authorList>
    </citation>
    <scope>NUCLEOTIDE SEQUENCE [LARGE SCALE GENOMIC DNA]</scope>
    <source>
        <strain evidence="3">NIES-2863</strain>
    </source>
</reference>
<gene>
    <name evidence="2" type="ORF">GPECTOR_25g321</name>
</gene>
<evidence type="ECO:0000256" key="1">
    <source>
        <dbReference type="SAM" id="MobiDB-lite"/>
    </source>
</evidence>
<dbReference type="Proteomes" id="UP000075714">
    <property type="component" value="Unassembled WGS sequence"/>
</dbReference>
<feature type="region of interest" description="Disordered" evidence="1">
    <location>
        <begin position="222"/>
        <end position="247"/>
    </location>
</feature>
<dbReference type="OrthoDB" id="529913at2759"/>
<protein>
    <submittedName>
        <fullName evidence="2">Uncharacterized protein</fullName>
    </submittedName>
</protein>
<keyword evidence="3" id="KW-1185">Reference proteome</keyword>
<name>A0A150GFW1_GONPE</name>
<proteinExistence type="predicted"/>
<dbReference type="EMBL" id="LSYV01000026">
    <property type="protein sequence ID" value="KXZ48737.1"/>
    <property type="molecule type" value="Genomic_DNA"/>
</dbReference>
<sequence length="372" mass="39412">MQTGVIQHGALSSRASPGVNDTGMLGRTVKKALVTALGWWVKKLYRFVLLLRLYIFVLERDLARGGEGATAAQQRVDDGLEAFMDCWDPAWPVLRTLPYNVKLGADNPDNLYMYGTVSGAFEYRLYGKRGSVTYLSFGVYSGSRPGAGLSAPAHLDSSRLVTEADGSFEIFLTPQPRGANWLPLAADASRLVVRQSFLRREREVPAEIAIERLPLRRAAAAAGSGHGAGGGTGAGCTGSGQEEKLQEGERAALLAGASGAASVPMLDASGREVRPPLSASQVVAGLAGAAVFIAGSVRQFQAWASAFAARPNSLATLAGDVYASAWADPAIHFFHGYWRLAPGEALLIQAREEGKADRSGRARAPTTVLPLD</sequence>
<organism evidence="2 3">
    <name type="scientific">Gonium pectorale</name>
    <name type="common">Green alga</name>
    <dbReference type="NCBI Taxonomy" id="33097"/>
    <lineage>
        <taxon>Eukaryota</taxon>
        <taxon>Viridiplantae</taxon>
        <taxon>Chlorophyta</taxon>
        <taxon>core chlorophytes</taxon>
        <taxon>Chlorophyceae</taxon>
        <taxon>CS clade</taxon>
        <taxon>Chlamydomonadales</taxon>
        <taxon>Volvocaceae</taxon>
        <taxon>Gonium</taxon>
    </lineage>
</organism>
<dbReference type="AlphaFoldDB" id="A0A150GFW1"/>